<feature type="region of interest" description="Disordered" evidence="2">
    <location>
        <begin position="718"/>
        <end position="745"/>
    </location>
</feature>
<dbReference type="CDD" id="cd13402">
    <property type="entry name" value="LT_TF-like"/>
    <property type="match status" value="1"/>
</dbReference>
<name>A0A073JM54_LIMRT</name>
<evidence type="ECO:0000259" key="3">
    <source>
        <dbReference type="Pfam" id="PF20155"/>
    </source>
</evidence>
<dbReference type="Pfam" id="PF20155">
    <property type="entry name" value="TMP_3"/>
    <property type="match status" value="1"/>
</dbReference>
<evidence type="ECO:0000313" key="4">
    <source>
        <dbReference type="EMBL" id="KEK15443.1"/>
    </source>
</evidence>
<dbReference type="InterPro" id="IPR023346">
    <property type="entry name" value="Lysozyme-like_dom_sf"/>
</dbReference>
<organism evidence="4 5">
    <name type="scientific">Limosilactobacillus reuteri</name>
    <name type="common">Lactobacillus reuteri</name>
    <dbReference type="NCBI Taxonomy" id="1598"/>
    <lineage>
        <taxon>Bacteria</taxon>
        <taxon>Bacillati</taxon>
        <taxon>Bacillota</taxon>
        <taxon>Bacilli</taxon>
        <taxon>Lactobacillales</taxon>
        <taxon>Lactobacillaceae</taxon>
        <taxon>Limosilactobacillus</taxon>
    </lineage>
</organism>
<dbReference type="SUPFAM" id="SSF53955">
    <property type="entry name" value="Lysozyme-like"/>
    <property type="match status" value="1"/>
</dbReference>
<accession>A0A073JM54</accession>
<dbReference type="NCBIfam" id="TIGR02675">
    <property type="entry name" value="tape_meas_nterm"/>
    <property type="match status" value="1"/>
</dbReference>
<proteinExistence type="predicted"/>
<keyword evidence="1" id="KW-0175">Coiled coil</keyword>
<comment type="caution">
    <text evidence="4">The sequence shown here is derived from an EMBL/GenBank/DDBJ whole genome shotgun (WGS) entry which is preliminary data.</text>
</comment>
<evidence type="ECO:0000313" key="5">
    <source>
        <dbReference type="Proteomes" id="UP000027731"/>
    </source>
</evidence>
<gene>
    <name evidence="4" type="ORF">LR3_06560</name>
</gene>
<reference evidence="4 5" key="1">
    <citation type="submission" date="2014-06" db="EMBL/GenBank/DDBJ databases">
        <title>Genetic determinant of reutericyclin biosynthesis of Lactobacillus reuteri.</title>
        <authorList>
            <person name="Lin X."/>
            <person name="Duar R."/>
            <person name="Walter J."/>
            <person name="Gaenzle M."/>
        </authorList>
    </citation>
    <scope>NUCLEOTIDE SEQUENCE [LARGE SCALE GENOMIC DNA]</scope>
    <source>
        <strain evidence="4 5">LTH2584</strain>
    </source>
</reference>
<sequence length="1444" mass="157068">MSEVLVNKIVRISGEDRLTSVIARTNQAMESLQQKMAQLGLKFNSSATDTASLRTSLDQVKANASQTDESLNKLNNTIDKLKGDKKVKVEADTSQADSKTKQLDDAISQLRKPVPIKPKVDDGQANEKLSVLQRTIEHVKSAGSSLTKSFVFGNLIANGINSISSDLATWAKQGFEAAKAGAETAERWKAVGMTAPEVKETGAAVKELKENSNLSGAAVGNLVTRMYGLTGSADKAIALSKGVATITDQLKLSNQASDAFANGLTRIESSGKVTSQSLGRLEKQAPGLSTALQKASGMSKKAFDDLLSSGKMTSDQFNDILEKASQNWDETSKDWEKSPDNALHHIQTVWDDTKKALMAPLVSVAGTGLDALSDSLNKLQPLFTKAGEGLANMATNFAKWLTPQHATDLAKIVGDLGKMALVLGKGAWKAFSTIIEAIATPFELIGNHGRKSADAFDKLADALDAITKNKMAMTVLEGIGMVLATQFAYRKLFKIADGLGLLGHGLGKLTGLKFTGHFLGDALSNLKRISKVRINPKKWLIGGKSWAKDLFAPAPEEALRSGDTAGGNFITRFAAKTNASRFAQVGRSLGGRIVSGVGLAIEAYDLVKDIHGAFTSHNGTTRARDTGKAVGAGIGAGIGFFFGGPAGAALGGMIGRFVGGKIGPGLGKAFKSSMHFFKDLLKGNWTGAFDDIAKGFKSMWKNVTGWARDTWKKVKDWWNGTDTSKTRSRSRGSSKPSQHEIRSLGGNHYSKADIANIKEMNKAVEAYTKTLRNLKSTIKKNDPTKELNSMNKVLKQAAKYWLSLSKPLKQIAKSFQNMKKPLDNISKSMKELTGKKSGLGTFDKDLTKLEKDLQHSKIGQEFTKLSKEIKKSDLVKTLQKLTKEIKDSVKYWKEFAKPVKQTTSEFQKFSKELKPFNGKNNPLDRLEKSIESLTKSLKKNRFGNELAKQMQIANKSMSGRGSVESKFSSMTRTLERDLSRFKSAFNRDWRDVWDDLSSYPSRALSRVVSTVSSRFNSIENRERSFTSKFLSGWRSWNNSVVSEMRSAFDKLPGIARKAMSGIVSRLNSGISAINSVISDFGGDKRLSPIHYAQGTFAHPGGKAIVNDGLQANKTELIWQPSQGWGTAQGQNVVRDLEAGSMVLDADRSQPYLNYGLFPHYANGTLSEAEQDKISQEFIANPVQASKNLVLKLTNWNSSVPAIADLGQAMAVGFSRGIANVLKDLLGIIKEPVHGDWTPVIKSAARLMHVSLSEGQIGKLLRQIQTESGGNEKISQQISDVNSAAGHPAQGLLQFIPSTFNTWAMPGHHNILSGFDQIMAAINALNHGGEGGWGNIGNGHGWASGVHMTHRDYALIGDNAENDEYVINPYNGNAMPLMQDAYQTMMNHHPEWRTPTSSAFNSQVIELIKTAIAKLDNIDMHPHVTVEDVARPVNKYNAKNYSLRS</sequence>
<feature type="domain" description="Tape measure protein N-terminal" evidence="3">
    <location>
        <begin position="173"/>
        <end position="357"/>
    </location>
</feature>
<protein>
    <submittedName>
        <fullName evidence="4">Tail protein</fullName>
    </submittedName>
</protein>
<dbReference type="PATRIC" id="fig|1598.90.peg.742"/>
<dbReference type="Proteomes" id="UP000027731">
    <property type="component" value="Unassembled WGS sequence"/>
</dbReference>
<dbReference type="InterPro" id="IPR013491">
    <property type="entry name" value="Tape_meas_N"/>
</dbReference>
<evidence type="ECO:0000256" key="2">
    <source>
        <dbReference type="SAM" id="MobiDB-lite"/>
    </source>
</evidence>
<feature type="coiled-coil region" evidence="1">
    <location>
        <begin position="15"/>
        <end position="84"/>
    </location>
</feature>
<dbReference type="EMBL" id="JOSX01000013">
    <property type="protein sequence ID" value="KEK15443.1"/>
    <property type="molecule type" value="Genomic_DNA"/>
</dbReference>
<evidence type="ECO:0000256" key="1">
    <source>
        <dbReference type="SAM" id="Coils"/>
    </source>
</evidence>